<dbReference type="InterPro" id="IPR023213">
    <property type="entry name" value="CAT-like_dom_sf"/>
</dbReference>
<sequence length="458" mass="50531">MASSSVAKILDTAQIKPISAHESSLPFTFFDTFWFTLPSVERLFFYNLQDLTPAYFGSHIYPPQTQAITLSDAPPFPPPHRQPQVSIKCPHTLHCLHPDDGVSLTVSESDADFHRLTSNGVYEALELHPLRPQLISSDDSASALALQITLFPDKVFSIGITAHRMVLDGKTTTMFMKSWAYLCKQGNTDNSPLPPELTPSFDRNVIKDPTGFDLDMLYLNQWLTRTNGNKSLKISTNKGAAPDLVRPTVTISPEDFKKMRERVLSKSSGSSKQLHLSPFVLTLGYVTSCIVKARGGAGDRIVFLGFTSDCRPRCNPPVPENNFGNCNAVLVDYSKAGSFMDLENGFAFAAEKISNMVKGLTEKGVLEGAENRLTLLLELTKEPAGSVQTVTVSGSPRFDLYGTDFGWGTPWKVVVVSIDKNEAISMVESRELNKGIEVGLALKKHEMERFLSTFLKDV</sequence>
<dbReference type="Pfam" id="PF02458">
    <property type="entry name" value="Transferase"/>
    <property type="match status" value="1"/>
</dbReference>
<dbReference type="Gene3D" id="3.30.559.10">
    <property type="entry name" value="Chloramphenicol acetyltransferase-like domain"/>
    <property type="match status" value="2"/>
</dbReference>
<comment type="caution">
    <text evidence="3">The sequence shown here is derived from an EMBL/GenBank/DDBJ whole genome shotgun (WGS) entry which is preliminary data.</text>
</comment>
<dbReference type="GO" id="GO:0016747">
    <property type="term" value="F:acyltransferase activity, transferring groups other than amino-acyl groups"/>
    <property type="evidence" value="ECO:0007669"/>
    <property type="project" value="UniProtKB-ARBA"/>
</dbReference>
<dbReference type="InterPro" id="IPR051504">
    <property type="entry name" value="Plant_metabolite_acyltrans"/>
</dbReference>
<protein>
    <submittedName>
        <fullName evidence="3">HXXXD-type acyl-transferase family protein</fullName>
    </submittedName>
</protein>
<dbReference type="SUPFAM" id="SSF52777">
    <property type="entry name" value="CoA-dependent acyltransferases"/>
    <property type="match status" value="1"/>
</dbReference>
<evidence type="ECO:0000313" key="3">
    <source>
        <dbReference type="EMBL" id="KAE8694176.1"/>
    </source>
</evidence>
<dbReference type="EMBL" id="VEPZ02001112">
    <property type="protein sequence ID" value="KAE8694176.1"/>
    <property type="molecule type" value="Genomic_DNA"/>
</dbReference>
<evidence type="ECO:0000256" key="1">
    <source>
        <dbReference type="ARBA" id="ARBA00022679"/>
    </source>
</evidence>
<keyword evidence="4" id="KW-1185">Reference proteome</keyword>
<name>A0A6A2ZRL3_HIBSY</name>
<evidence type="ECO:0000313" key="4">
    <source>
        <dbReference type="Proteomes" id="UP000436088"/>
    </source>
</evidence>
<proteinExistence type="predicted"/>
<keyword evidence="1" id="KW-0808">Transferase</keyword>
<keyword evidence="2" id="KW-0012">Acyltransferase</keyword>
<accession>A0A6A2ZRL3</accession>
<reference evidence="3" key="1">
    <citation type="submission" date="2019-09" db="EMBL/GenBank/DDBJ databases">
        <title>Draft genome information of white flower Hibiscus syriacus.</title>
        <authorList>
            <person name="Kim Y.-M."/>
        </authorList>
    </citation>
    <scope>NUCLEOTIDE SEQUENCE [LARGE SCALE GENOMIC DNA]</scope>
    <source>
        <strain evidence="3">YM2019G1</strain>
    </source>
</reference>
<gene>
    <name evidence="3" type="ORF">F3Y22_tig00110788pilonHSYRG00582</name>
</gene>
<organism evidence="3 4">
    <name type="scientific">Hibiscus syriacus</name>
    <name type="common">Rose of Sharon</name>
    <dbReference type="NCBI Taxonomy" id="106335"/>
    <lineage>
        <taxon>Eukaryota</taxon>
        <taxon>Viridiplantae</taxon>
        <taxon>Streptophyta</taxon>
        <taxon>Embryophyta</taxon>
        <taxon>Tracheophyta</taxon>
        <taxon>Spermatophyta</taxon>
        <taxon>Magnoliopsida</taxon>
        <taxon>eudicotyledons</taxon>
        <taxon>Gunneridae</taxon>
        <taxon>Pentapetalae</taxon>
        <taxon>rosids</taxon>
        <taxon>malvids</taxon>
        <taxon>Malvales</taxon>
        <taxon>Malvaceae</taxon>
        <taxon>Malvoideae</taxon>
        <taxon>Hibiscus</taxon>
    </lineage>
</organism>
<dbReference type="AlphaFoldDB" id="A0A6A2ZRL3"/>
<dbReference type="PANTHER" id="PTHR31625">
    <property type="match status" value="1"/>
</dbReference>
<evidence type="ECO:0000256" key="2">
    <source>
        <dbReference type="ARBA" id="ARBA00023315"/>
    </source>
</evidence>
<dbReference type="Proteomes" id="UP000436088">
    <property type="component" value="Unassembled WGS sequence"/>
</dbReference>